<dbReference type="STRING" id="9823.ENSSSCP00000074273"/>
<proteinExistence type="predicted"/>
<name>A0A5G2RGT7_PIG</name>
<feature type="region of interest" description="Disordered" evidence="1">
    <location>
        <begin position="125"/>
        <end position="147"/>
    </location>
</feature>
<evidence type="ECO:0000313" key="3">
    <source>
        <dbReference type="Proteomes" id="UP000008227"/>
    </source>
</evidence>
<protein>
    <submittedName>
        <fullName evidence="2">Uncharacterized protein</fullName>
    </submittedName>
</protein>
<dbReference type="InParanoid" id="A0A5G2RGT7"/>
<reference evidence="2" key="2">
    <citation type="journal article" date="2020" name="Gigascience">
        <title>An improved pig reference genome sequence to enable pig genetics and genomics research.</title>
        <authorList>
            <person name="Warr A."/>
            <person name="Affara N."/>
            <person name="Aken B."/>
            <person name="Beiki H."/>
            <person name="Bickhart D.M."/>
            <person name="Billis K."/>
            <person name="Chow W."/>
            <person name="Eory L."/>
            <person name="Finlayson H.A."/>
            <person name="Flicek P."/>
            <person name="Giron C.G."/>
            <person name="Griffin D.K."/>
            <person name="Hall R."/>
            <person name="Hannum G."/>
            <person name="Hourlier T."/>
            <person name="Howe K."/>
            <person name="Hume D.A."/>
            <person name="Izuogu O."/>
            <person name="Kim K."/>
            <person name="Koren S."/>
            <person name="Liu H."/>
            <person name="Manchanda N."/>
            <person name="Martin F.J."/>
            <person name="Nonneman D.J."/>
            <person name="O'Connor R.E."/>
            <person name="Phillippy A.M."/>
            <person name="Rohrer G.A."/>
            <person name="Rosen B.D."/>
            <person name="Rund L.A."/>
            <person name="Sargent C.A."/>
            <person name="Schook L.B."/>
            <person name="Schroeder S.G."/>
            <person name="Schwartz A.S."/>
            <person name="Skinner B.M."/>
            <person name="Talbot R."/>
            <person name="Tseng E."/>
            <person name="Tuggle C.K."/>
            <person name="Watson M."/>
            <person name="Smith T.P.L."/>
            <person name="Archibald A.L."/>
        </authorList>
    </citation>
    <scope>NUCLEOTIDE SEQUENCE [LARGE SCALE GENOMIC DNA]</scope>
    <source>
        <strain evidence="2">Duroc</strain>
    </source>
</reference>
<keyword evidence="3" id="KW-1185">Reference proteome</keyword>
<evidence type="ECO:0000256" key="1">
    <source>
        <dbReference type="SAM" id="MobiDB-lite"/>
    </source>
</evidence>
<feature type="compositionally biased region" description="Low complexity" evidence="1">
    <location>
        <begin position="125"/>
        <end position="135"/>
    </location>
</feature>
<dbReference type="Ensembl" id="ENSSSCT00000088504.1">
    <property type="protein sequence ID" value="ENSSSCP00000074273.1"/>
    <property type="gene ID" value="ENSSSCG00000048472.1"/>
</dbReference>
<dbReference type="Proteomes" id="UP000008227">
    <property type="component" value="Chromosome 14"/>
</dbReference>
<evidence type="ECO:0000313" key="2">
    <source>
        <dbReference type="Ensembl" id="ENSSSCP00000074273.1"/>
    </source>
</evidence>
<dbReference type="Bgee" id="ENSSSCG00000048472">
    <property type="expression patterns" value="Expressed in longissimus thoracis muscle and 1 other cell type or tissue"/>
</dbReference>
<reference evidence="2" key="3">
    <citation type="submission" date="2025-08" db="UniProtKB">
        <authorList>
            <consortium name="Ensembl"/>
        </authorList>
    </citation>
    <scope>IDENTIFICATION</scope>
</reference>
<accession>A0A5G2RGT7</accession>
<sequence length="147" mass="15784">AGLALLWPWRRSAATVLIQPLDWEPPYAMGVWELYPQGTPTPQVRSFHSPGAAGTAHNVEGEVQLFAEPTGALGKGTDLLQDNSLRVSMVIADNRGMALNMEHAGLSCSQAPNIILQLRGPKPTHTLSTLSSSHLPRPEQGAPFNLS</sequence>
<reference evidence="2" key="4">
    <citation type="submission" date="2025-09" db="UniProtKB">
        <authorList>
            <consortium name="Ensembl"/>
        </authorList>
    </citation>
    <scope>IDENTIFICATION</scope>
</reference>
<dbReference type="SMR" id="A0A5G2RGT7"/>
<dbReference type="AlphaFoldDB" id="A0A5G2RGT7"/>
<organism evidence="2 3">
    <name type="scientific">Sus scrofa</name>
    <name type="common">Pig</name>
    <dbReference type="NCBI Taxonomy" id="9823"/>
    <lineage>
        <taxon>Eukaryota</taxon>
        <taxon>Metazoa</taxon>
        <taxon>Chordata</taxon>
        <taxon>Craniata</taxon>
        <taxon>Vertebrata</taxon>
        <taxon>Euteleostomi</taxon>
        <taxon>Mammalia</taxon>
        <taxon>Eutheria</taxon>
        <taxon>Laurasiatheria</taxon>
        <taxon>Artiodactyla</taxon>
        <taxon>Suina</taxon>
        <taxon>Suidae</taxon>
        <taxon>Sus</taxon>
    </lineage>
</organism>
<reference evidence="3" key="1">
    <citation type="submission" date="2009-11" db="EMBL/GenBank/DDBJ databases">
        <authorList>
            <consortium name="Porcine genome sequencing project"/>
        </authorList>
    </citation>
    <scope>NUCLEOTIDE SEQUENCE [LARGE SCALE GENOMIC DNA]</scope>
    <source>
        <strain evidence="3">Duroc</strain>
    </source>
</reference>